<evidence type="ECO:0000256" key="7">
    <source>
        <dbReference type="RuleBase" id="RU365095"/>
    </source>
</evidence>
<dbReference type="InterPro" id="IPR037171">
    <property type="entry name" value="NagB/RpiA_transferase-like"/>
</dbReference>
<evidence type="ECO:0000259" key="8">
    <source>
        <dbReference type="Pfam" id="PF01182"/>
    </source>
</evidence>
<comment type="caution">
    <text evidence="9">The sequence shown here is derived from an EMBL/GenBank/DDBJ whole genome shotgun (WGS) entry which is preliminary data.</text>
</comment>
<dbReference type="UniPathway" id="UPA00115">
    <property type="reaction ID" value="UER00409"/>
</dbReference>
<sequence length="263" mass="28534">MSENGASKRVIIKRDPDTLAEYVATRFVNRIVKRVAEGKRMHVCLTGGTMGGAVLRTAARDPRIAEIDWSLVHFWFGDERFVPRDSDDRNEKQAREAFLDGLDIPAANIHAVASSDEGLDLDAAAIAYADELAQFAPSDRSETGPWPSFDICFLGVGPDAHIASLFPDRSEISVTDRATVPVRDSPKPPSDRVSLTRPVINSSKRVWMVIAGADKAAALGLALAGASYQSVPAAGAKGRRRTAFFVDESAADQVPPQLIDREY</sequence>
<comment type="similarity">
    <text evidence="4 7">Belongs to the glucosamine/galactosamine-6-phosphate isomerase family. 6-phosphogluconolactonase subfamily.</text>
</comment>
<feature type="domain" description="Glucosamine/galactosamine-6-phosphate isomerase" evidence="8">
    <location>
        <begin position="15"/>
        <end position="240"/>
    </location>
</feature>
<dbReference type="OrthoDB" id="9810967at2"/>
<dbReference type="PATRIC" id="fig|2033.4.peg.1352"/>
<dbReference type="InterPro" id="IPR005900">
    <property type="entry name" value="6-phosphogluconolactonase_DevB"/>
</dbReference>
<evidence type="ECO:0000313" key="9">
    <source>
        <dbReference type="EMBL" id="KTS09324.1"/>
    </source>
</evidence>
<dbReference type="NCBIfam" id="TIGR01198">
    <property type="entry name" value="pgl"/>
    <property type="match status" value="1"/>
</dbReference>
<dbReference type="AlphaFoldDB" id="A0A147F4X2"/>
<dbReference type="PANTHER" id="PTHR11054:SF0">
    <property type="entry name" value="6-PHOSPHOGLUCONOLACTONASE"/>
    <property type="match status" value="1"/>
</dbReference>
<comment type="pathway">
    <text evidence="3 7">Carbohydrate degradation; pentose phosphate pathway; D-ribulose 5-phosphate from D-glucose 6-phosphate (oxidative stage): step 2/3.</text>
</comment>
<dbReference type="Pfam" id="PF01182">
    <property type="entry name" value="Glucosamine_iso"/>
    <property type="match status" value="1"/>
</dbReference>
<dbReference type="RefSeq" id="WP_058597853.1">
    <property type="nucleotide sequence ID" value="NZ_JBFBMN010000007.1"/>
</dbReference>
<evidence type="ECO:0000313" key="10">
    <source>
        <dbReference type="Proteomes" id="UP000072189"/>
    </source>
</evidence>
<evidence type="ECO:0000256" key="4">
    <source>
        <dbReference type="ARBA" id="ARBA00010662"/>
    </source>
</evidence>
<dbReference type="PANTHER" id="PTHR11054">
    <property type="entry name" value="6-PHOSPHOGLUCONOLACTONASE"/>
    <property type="match status" value="1"/>
</dbReference>
<evidence type="ECO:0000256" key="3">
    <source>
        <dbReference type="ARBA" id="ARBA00004961"/>
    </source>
</evidence>
<name>A0A147F4X2_MICTE</name>
<dbReference type="SUPFAM" id="SSF100950">
    <property type="entry name" value="NagB/RpiA/CoA transferase-like"/>
    <property type="match status" value="1"/>
</dbReference>
<protein>
    <recommendedName>
        <fullName evidence="6 7">6-phosphogluconolactonase</fullName>
        <shortName evidence="7">6PGL</shortName>
        <ecNumber evidence="5 7">3.1.1.31</ecNumber>
    </recommendedName>
</protein>
<proteinExistence type="inferred from homology"/>
<dbReference type="EMBL" id="LDRV01000090">
    <property type="protein sequence ID" value="KTS09324.1"/>
    <property type="molecule type" value="Genomic_DNA"/>
</dbReference>
<dbReference type="GO" id="GO:0006098">
    <property type="term" value="P:pentose-phosphate shunt"/>
    <property type="evidence" value="ECO:0007669"/>
    <property type="project" value="UniProtKB-UniPathway"/>
</dbReference>
<dbReference type="EC" id="3.1.1.31" evidence="5 7"/>
<comment type="catalytic activity">
    <reaction evidence="1 7">
        <text>6-phospho-D-glucono-1,5-lactone + H2O = 6-phospho-D-gluconate + H(+)</text>
        <dbReference type="Rhea" id="RHEA:12556"/>
        <dbReference type="ChEBI" id="CHEBI:15377"/>
        <dbReference type="ChEBI" id="CHEBI:15378"/>
        <dbReference type="ChEBI" id="CHEBI:57955"/>
        <dbReference type="ChEBI" id="CHEBI:58759"/>
        <dbReference type="EC" id="3.1.1.31"/>
    </reaction>
</comment>
<evidence type="ECO:0000256" key="1">
    <source>
        <dbReference type="ARBA" id="ARBA00000832"/>
    </source>
</evidence>
<dbReference type="InterPro" id="IPR006148">
    <property type="entry name" value="Glc/Gal-6P_isomerase"/>
</dbReference>
<dbReference type="InterPro" id="IPR039104">
    <property type="entry name" value="6PGL"/>
</dbReference>
<dbReference type="CDD" id="cd01400">
    <property type="entry name" value="6PGL"/>
    <property type="match status" value="1"/>
</dbReference>
<organism evidence="9 10">
    <name type="scientific">Microbacterium testaceum</name>
    <name type="common">Aureobacterium testaceum</name>
    <name type="synonym">Brevibacterium testaceum</name>
    <dbReference type="NCBI Taxonomy" id="2033"/>
    <lineage>
        <taxon>Bacteria</taxon>
        <taxon>Bacillati</taxon>
        <taxon>Actinomycetota</taxon>
        <taxon>Actinomycetes</taxon>
        <taxon>Micrococcales</taxon>
        <taxon>Microbacteriaceae</taxon>
        <taxon>Microbacterium</taxon>
    </lineage>
</organism>
<keyword evidence="7" id="KW-0378">Hydrolase</keyword>
<dbReference type="Gene3D" id="3.40.50.1360">
    <property type="match status" value="1"/>
</dbReference>
<evidence type="ECO:0000256" key="2">
    <source>
        <dbReference type="ARBA" id="ARBA00002681"/>
    </source>
</evidence>
<evidence type="ECO:0000256" key="5">
    <source>
        <dbReference type="ARBA" id="ARBA00013198"/>
    </source>
</evidence>
<dbReference type="Proteomes" id="UP000072189">
    <property type="component" value="Unassembled WGS sequence"/>
</dbReference>
<dbReference type="GO" id="GO:0017057">
    <property type="term" value="F:6-phosphogluconolactonase activity"/>
    <property type="evidence" value="ECO:0007669"/>
    <property type="project" value="UniProtKB-UniRule"/>
</dbReference>
<gene>
    <name evidence="7" type="primary">pgl</name>
    <name evidence="9" type="ORF">RSA3_13630</name>
</gene>
<reference evidence="9 10" key="1">
    <citation type="journal article" date="2016" name="Front. Microbiol.">
        <title>Genomic Resource of Rice Seed Associated Bacteria.</title>
        <authorList>
            <person name="Midha S."/>
            <person name="Bansal K."/>
            <person name="Sharma S."/>
            <person name="Kumar N."/>
            <person name="Patil P.P."/>
            <person name="Chaudhry V."/>
            <person name="Patil P.B."/>
        </authorList>
    </citation>
    <scope>NUCLEOTIDE SEQUENCE [LARGE SCALE GENOMIC DNA]</scope>
    <source>
        <strain evidence="9 10">RSA3</strain>
    </source>
</reference>
<comment type="function">
    <text evidence="2 7">Hydrolysis of 6-phosphogluconolactone to 6-phosphogluconate.</text>
</comment>
<accession>A0A147F4X2</accession>
<dbReference type="GO" id="GO:0005975">
    <property type="term" value="P:carbohydrate metabolic process"/>
    <property type="evidence" value="ECO:0007669"/>
    <property type="project" value="UniProtKB-UniRule"/>
</dbReference>
<evidence type="ECO:0000256" key="6">
    <source>
        <dbReference type="ARBA" id="ARBA00020337"/>
    </source>
</evidence>